<proteinExistence type="predicted"/>
<sequence>MGTWGVKLYDNDVAEDIKNTYKEKLQEGKSNEEATDEIISDYEYMLEDVDDAPLFWMALADQQWRLGRLLPNSKKQR</sequence>
<reference evidence="1" key="1">
    <citation type="journal article" date="2013" name="Environ. Microbiol.">
        <title>Microbiota from the distal guts of lean and obese adolescents exhibit partial functional redundancy besides clear differences in community structure.</title>
        <authorList>
            <person name="Ferrer M."/>
            <person name="Ruiz A."/>
            <person name="Lanza F."/>
            <person name="Haange S.B."/>
            <person name="Oberbach A."/>
            <person name="Till H."/>
            <person name="Bargiela R."/>
            <person name="Campoy C."/>
            <person name="Segura M.T."/>
            <person name="Richter M."/>
            <person name="von Bergen M."/>
            <person name="Seifert J."/>
            <person name="Suarez A."/>
        </authorList>
    </citation>
    <scope>NUCLEOTIDE SEQUENCE</scope>
</reference>
<comment type="caution">
    <text evidence="1">The sequence shown here is derived from an EMBL/GenBank/DDBJ whole genome shotgun (WGS) entry which is preliminary data.</text>
</comment>
<accession>K1S4J0</accession>
<evidence type="ECO:0000313" key="1">
    <source>
        <dbReference type="EMBL" id="EKC48615.1"/>
    </source>
</evidence>
<protein>
    <recommendedName>
        <fullName evidence="2">DUF4259 domain-containing protein</fullName>
    </recommendedName>
</protein>
<evidence type="ECO:0008006" key="2">
    <source>
        <dbReference type="Google" id="ProtNLM"/>
    </source>
</evidence>
<organism evidence="1">
    <name type="scientific">human gut metagenome</name>
    <dbReference type="NCBI Taxonomy" id="408170"/>
    <lineage>
        <taxon>unclassified sequences</taxon>
        <taxon>metagenomes</taxon>
        <taxon>organismal metagenomes</taxon>
    </lineage>
</organism>
<name>K1S4J0_9ZZZZ</name>
<dbReference type="EMBL" id="AJWY01012909">
    <property type="protein sequence ID" value="EKC48615.1"/>
    <property type="molecule type" value="Genomic_DNA"/>
</dbReference>
<gene>
    <name evidence="1" type="ORF">LEA_18796</name>
</gene>
<dbReference type="AlphaFoldDB" id="K1S4J0"/>